<evidence type="ECO:0000256" key="1">
    <source>
        <dbReference type="RuleBase" id="RU365079"/>
    </source>
</evidence>
<dbReference type="SMART" id="SM00577">
    <property type="entry name" value="CPDc"/>
    <property type="match status" value="1"/>
</dbReference>
<dbReference type="InterPro" id="IPR004274">
    <property type="entry name" value="FCP1_dom"/>
</dbReference>
<keyword evidence="1" id="KW-0653">Protein transport</keyword>
<dbReference type="PROSITE" id="PS50969">
    <property type="entry name" value="FCP1"/>
    <property type="match status" value="1"/>
</dbReference>
<evidence type="ECO:0000313" key="4">
    <source>
        <dbReference type="Proteomes" id="UP000240830"/>
    </source>
</evidence>
<keyword evidence="1" id="KW-0496">Mitochondrion</keyword>
<dbReference type="EMBL" id="MTSL01000137">
    <property type="protein sequence ID" value="PJF18169.1"/>
    <property type="molecule type" value="Genomic_DNA"/>
</dbReference>
<comment type="similarity">
    <text evidence="1">Belongs to the TIM50 family.</text>
</comment>
<dbReference type="PANTHER" id="PTHR12210">
    <property type="entry name" value="DULLARD PROTEIN PHOSPHATASE"/>
    <property type="match status" value="1"/>
</dbReference>
<sequence length="235" mass="26909">MNAPRRLLFILDLNGTLLHRLTKSWEVRLAHEHCDYRDADCTVNGNQIFFRPERRQFLAKLFELGEVAVWTSALPKNAVPMVLRTFGGLLDAGKLRMLSPSIEAAMKNHLATAQEVGTGPNILQFLWTQEECQVIRSTDDVKPKFKKDLEKVWKAFPAYSEETTIMIDDSADKLSAHMDNLLQLPEYVVTDPNVDFANDKVLVELTSFVQKLTAHGADVRDYIKMNPYMQRTRQQ</sequence>
<dbReference type="InterPro" id="IPR036412">
    <property type="entry name" value="HAD-like_sf"/>
</dbReference>
<name>A0A2H9TKB5_9FUNG</name>
<dbReference type="Proteomes" id="UP000240830">
    <property type="component" value="Unassembled WGS sequence"/>
</dbReference>
<accession>A0A2H9TKB5</accession>
<dbReference type="Pfam" id="PF03031">
    <property type="entry name" value="NIF"/>
    <property type="match status" value="2"/>
</dbReference>
<keyword evidence="4" id="KW-1185">Reference proteome</keyword>
<proteinExistence type="inferred from homology"/>
<feature type="domain" description="FCP1 homology" evidence="2">
    <location>
        <begin position="2"/>
        <end position="212"/>
    </location>
</feature>
<evidence type="ECO:0000313" key="3">
    <source>
        <dbReference type="EMBL" id="PJF18169.1"/>
    </source>
</evidence>
<gene>
    <name evidence="3" type="ORF">PSACC_02022</name>
</gene>
<comment type="caution">
    <text evidence="3">The sequence shown here is derived from an EMBL/GenBank/DDBJ whole genome shotgun (WGS) entry which is preliminary data.</text>
</comment>
<comment type="subcellular location">
    <subcellularLocation>
        <location evidence="1">Mitochondrion inner membrane</location>
        <topology evidence="1">Single-pass membrane protein</topology>
    </subcellularLocation>
</comment>
<dbReference type="InterPro" id="IPR023214">
    <property type="entry name" value="HAD_sf"/>
</dbReference>
<protein>
    <recommendedName>
        <fullName evidence="1">Mitochondrial import inner membrane translocase subunit TIM50</fullName>
    </recommendedName>
</protein>
<reference evidence="3 4" key="1">
    <citation type="submission" date="2016-10" db="EMBL/GenBank/DDBJ databases">
        <title>The genome of Paramicrosporidium saccamoebae is the missing link in understanding Cryptomycota and Microsporidia evolution.</title>
        <authorList>
            <person name="Quandt C.A."/>
            <person name="Beaudet D."/>
            <person name="Corsaro D."/>
            <person name="Michel R."/>
            <person name="Corradi N."/>
            <person name="James T."/>
        </authorList>
    </citation>
    <scope>NUCLEOTIDE SEQUENCE [LARGE SCALE GENOMIC DNA]</scope>
    <source>
        <strain evidence="3 4">KSL3</strain>
    </source>
</reference>
<dbReference type="GO" id="GO:0015031">
    <property type="term" value="P:protein transport"/>
    <property type="evidence" value="ECO:0007669"/>
    <property type="project" value="UniProtKB-KW"/>
</dbReference>
<keyword evidence="1" id="KW-0809">Transit peptide</keyword>
<dbReference type="GO" id="GO:0005744">
    <property type="term" value="C:TIM23 mitochondrial import inner membrane translocase complex"/>
    <property type="evidence" value="ECO:0007669"/>
    <property type="project" value="UniProtKB-UniRule"/>
</dbReference>
<dbReference type="Gene3D" id="3.40.50.1000">
    <property type="entry name" value="HAD superfamily/HAD-like"/>
    <property type="match status" value="1"/>
</dbReference>
<evidence type="ECO:0000259" key="2">
    <source>
        <dbReference type="PROSITE" id="PS50969"/>
    </source>
</evidence>
<dbReference type="SUPFAM" id="SSF56784">
    <property type="entry name" value="HAD-like"/>
    <property type="match status" value="1"/>
</dbReference>
<keyword evidence="1" id="KW-0811">Translocation</keyword>
<keyword evidence="1" id="KW-0813">Transport</keyword>
<dbReference type="InterPro" id="IPR050365">
    <property type="entry name" value="TIM50"/>
</dbReference>
<dbReference type="OrthoDB" id="1711508at2759"/>
<comment type="subunit">
    <text evidence="1">Component of the TIM23 complex.</text>
</comment>
<dbReference type="STRING" id="1246581.A0A2H9TKB5"/>
<dbReference type="AlphaFoldDB" id="A0A2H9TKB5"/>
<comment type="function">
    <text evidence="1">Essential component of the TIM23 complex, a complex that mediates the translocation of transit peptide-containing proteins across the mitochondrial inner membrane.</text>
</comment>
<organism evidence="3 4">
    <name type="scientific">Paramicrosporidium saccamoebae</name>
    <dbReference type="NCBI Taxonomy" id="1246581"/>
    <lineage>
        <taxon>Eukaryota</taxon>
        <taxon>Fungi</taxon>
        <taxon>Fungi incertae sedis</taxon>
        <taxon>Cryptomycota</taxon>
        <taxon>Cryptomycota incertae sedis</taxon>
        <taxon>Paramicrosporidium</taxon>
    </lineage>
</organism>